<evidence type="ECO:0000313" key="5">
    <source>
        <dbReference type="Proteomes" id="UP000284990"/>
    </source>
</evidence>
<name>A0AA92V0X7_9BACT</name>
<accession>A0AA92V0X7</accession>
<feature type="transmembrane region" description="Helical" evidence="2">
    <location>
        <begin position="408"/>
        <end position="429"/>
    </location>
</feature>
<dbReference type="Proteomes" id="UP000284990">
    <property type="component" value="Unassembled WGS sequence"/>
</dbReference>
<reference evidence="4 5" key="1">
    <citation type="submission" date="2018-08" db="EMBL/GenBank/DDBJ databases">
        <title>A genome reference for cultivated species of the human gut microbiota.</title>
        <authorList>
            <person name="Zou Y."/>
            <person name="Xue W."/>
            <person name="Luo G."/>
        </authorList>
    </citation>
    <scope>NUCLEOTIDE SEQUENCE [LARGE SCALE GENOMIC DNA]</scope>
    <source>
        <strain evidence="4 5">AM42-23AC</strain>
    </source>
</reference>
<feature type="transmembrane region" description="Helical" evidence="2">
    <location>
        <begin position="38"/>
        <end position="57"/>
    </location>
</feature>
<keyword evidence="2" id="KW-0472">Membrane</keyword>
<evidence type="ECO:0000256" key="2">
    <source>
        <dbReference type="SAM" id="Phobius"/>
    </source>
</evidence>
<gene>
    <name evidence="4" type="ORF">DW916_04905</name>
</gene>
<dbReference type="AlphaFoldDB" id="A0AA92V0X7"/>
<comment type="caution">
    <text evidence="4">The sequence shown here is derived from an EMBL/GenBank/DDBJ whole genome shotgun (WGS) entry which is preliminary data.</text>
</comment>
<feature type="coiled-coil region" evidence="1">
    <location>
        <begin position="440"/>
        <end position="477"/>
    </location>
</feature>
<evidence type="ECO:0000313" key="4">
    <source>
        <dbReference type="EMBL" id="RHA87803.1"/>
    </source>
</evidence>
<dbReference type="EMBL" id="QSFW01000008">
    <property type="protein sequence ID" value="RHA87803.1"/>
    <property type="molecule type" value="Genomic_DNA"/>
</dbReference>
<organism evidence="4 5">
    <name type="scientific">Segatella copri</name>
    <dbReference type="NCBI Taxonomy" id="165179"/>
    <lineage>
        <taxon>Bacteria</taxon>
        <taxon>Pseudomonadati</taxon>
        <taxon>Bacteroidota</taxon>
        <taxon>Bacteroidia</taxon>
        <taxon>Bacteroidales</taxon>
        <taxon>Prevotellaceae</taxon>
        <taxon>Segatella</taxon>
    </lineage>
</organism>
<evidence type="ECO:0000259" key="3">
    <source>
        <dbReference type="Pfam" id="PF19904"/>
    </source>
</evidence>
<dbReference type="Pfam" id="PF19904">
    <property type="entry name" value="DUF6377"/>
    <property type="match status" value="1"/>
</dbReference>
<feature type="domain" description="DUF6377" evidence="3">
    <location>
        <begin position="335"/>
        <end position="587"/>
    </location>
</feature>
<feature type="transmembrane region" description="Helical" evidence="2">
    <location>
        <begin position="78"/>
        <end position="97"/>
    </location>
</feature>
<keyword evidence="1" id="KW-0175">Coiled coil</keyword>
<dbReference type="InterPro" id="IPR045957">
    <property type="entry name" value="DUF6377"/>
</dbReference>
<evidence type="ECO:0000256" key="1">
    <source>
        <dbReference type="SAM" id="Coils"/>
    </source>
</evidence>
<keyword evidence="2" id="KW-1133">Transmembrane helix</keyword>
<protein>
    <submittedName>
        <fullName evidence="4">Transcriptional regulator</fullName>
    </submittedName>
</protein>
<proteinExistence type="predicted"/>
<sequence length="625" mass="72821">MWMNFSFLDKNVSDNEMDKKNEEYIKSGCGIGEKCEEIYISSIFDLSFPIFLLLLHMKPHENKSILNGIKLMYRVNELWGKAFFFLLFVLMPLSLAAKTTDNIEQLFQSLDNAIAHSADYVKVREARICDWEQKLKTARRLSSKYDACFALFEEYRSYKNDMALKYINQCMELAIRMGDKKKVENAKALLAFQESTTGDYAESYDLLKSVNIADLDAEGKRNYLWACQHLYGEMAYYSNVPSLKKYYTGKRNAYQAAIDSTFSHDDDLYLQMQEVRARDAGNMKEALRLSDKRLAMTKPGTHQYAIVQFYRGLTYNQFGDKEQFLRCLLRSAICDVQLAVMDQGSLWEVANLLNADPGEQKRSHEYIRFAWQSATIFNTPSRSRQIMPVLTQIEEGYQKELSSSNQHLRLMVACSALLLFVVMLLLYYVNKQRKRIAAAHHKLKETNHALQLANERLNEMNQSLNEMNQSLNESNKMKEVYIGRFLRLCAIYVDKIDTMRKRVVKLVKARELNKLLEQMQAGEAYMGELYEYFDSAFLKLFPDFVEEFNALLKPEERIVLEDDSRLSTTLRIFALIRLGIEDSSKIAEFLHYSVNTIYNYRAKIKNSAICDREEFEQRVKQIGMK</sequence>
<keyword evidence="2" id="KW-0812">Transmembrane</keyword>